<dbReference type="GeneID" id="96006144"/>
<proteinExistence type="predicted"/>
<reference evidence="1 2" key="1">
    <citation type="journal article" date="2020" name="Microbiol. Resour. Announc.">
        <title>Draft Genome Sequence of a Cladosporium Species Isolated from the Mesophotic Ascidian Didemnum maculosum.</title>
        <authorList>
            <person name="Gioti A."/>
            <person name="Siaperas R."/>
            <person name="Nikolaivits E."/>
            <person name="Le Goff G."/>
            <person name="Ouazzani J."/>
            <person name="Kotoulas G."/>
            <person name="Topakas E."/>
        </authorList>
    </citation>
    <scope>NUCLEOTIDE SEQUENCE [LARGE SCALE GENOMIC DNA]</scope>
    <source>
        <strain evidence="1 2">TM138-S3</strain>
    </source>
</reference>
<dbReference type="RefSeq" id="XP_069229830.1">
    <property type="nucleotide sequence ID" value="XM_069373306.1"/>
</dbReference>
<evidence type="ECO:0000313" key="1">
    <source>
        <dbReference type="EMBL" id="KAL1586725.1"/>
    </source>
</evidence>
<gene>
    <name evidence="1" type="ORF">WHR41_04700</name>
</gene>
<dbReference type="Proteomes" id="UP000803884">
    <property type="component" value="Unassembled WGS sequence"/>
</dbReference>
<evidence type="ECO:0000313" key="2">
    <source>
        <dbReference type="Proteomes" id="UP000803884"/>
    </source>
</evidence>
<protein>
    <submittedName>
        <fullName evidence="1">Uncharacterized protein</fullName>
    </submittedName>
</protein>
<comment type="caution">
    <text evidence="1">The sequence shown here is derived from an EMBL/GenBank/DDBJ whole genome shotgun (WGS) entry which is preliminary data.</text>
</comment>
<accession>A0AB34KPL2</accession>
<name>A0AB34KPL2_9PEZI</name>
<dbReference type="EMBL" id="JAAQHG020000013">
    <property type="protein sequence ID" value="KAL1586725.1"/>
    <property type="molecule type" value="Genomic_DNA"/>
</dbReference>
<dbReference type="AlphaFoldDB" id="A0AB34KPL2"/>
<organism evidence="1 2">
    <name type="scientific">Cladosporium halotolerans</name>
    <dbReference type="NCBI Taxonomy" id="1052096"/>
    <lineage>
        <taxon>Eukaryota</taxon>
        <taxon>Fungi</taxon>
        <taxon>Dikarya</taxon>
        <taxon>Ascomycota</taxon>
        <taxon>Pezizomycotina</taxon>
        <taxon>Dothideomycetes</taxon>
        <taxon>Dothideomycetidae</taxon>
        <taxon>Cladosporiales</taxon>
        <taxon>Cladosporiaceae</taxon>
        <taxon>Cladosporium</taxon>
    </lineage>
</organism>
<keyword evidence="2" id="KW-1185">Reference proteome</keyword>
<sequence length="274" mass="30289">MAGPKEDGLSICDKYATQLFGDNNYDTQSLLATVFVNQAAAGNYTPISQTNGVGFPGFINPGVFHGVQVNQLPYFNGQLNSTNVSPDKGHGVAVNWLDGGGQPALHQNLSAFDVNSNQFFYFVHLYEYFAYMLDCSVYGNSVDRYNGSTDMYHVHKYMNINKDMEGYTNLQFVLSAASLGFSKEAQGYIGRSLQLLFSFKCESPQPYPHWAEPASQSICQAEDCPTFPHHPICLDEDRPIPQIVAAPGESKVRVYSCEDDIDDIDQRGDGCLVN</sequence>